<keyword evidence="1" id="KW-0472">Membrane</keyword>
<dbReference type="KEGG" id="lkm:EFP84_12400"/>
<sequence>MTEPRKEIIYRSYFSKRKYPTFYEKTYNKNEVARLSSWNFESSRAKKISRNPYRFSGISGCLLIFLLLFVILFSIGAALYAAVRFSEGEYLTPGMILFFCFSFLFLLISTIRTYRKTKDSIRTEELDSVNGIYSISETGQAIVNLNLGDFVGYKIKKRMISQRGTTSSSSYSGTGSGVYWDLFLLKSDGAFYILETYSNKEELKKNLILFRSIVSLPVSDDSKEGFETSESNFKPSSSTTYDEIVKPDSKFLKLNRTENGTEVELLKRQTVKEKITIALVAGIFYGIWAMIFFPIKEAEPIFLLFMIPFSILFLGIFTLSFVFVMAKSLKLTVNSSGLRIRFKTRLPILSNFLFSERFFPIHVMRHVRVNRLPGEQNILTIALKDSEKNSNGTLAFLFNLQTISLNQYVLPGDRELLGIWHLMPWLPDSPGFADLAAAEIAIEEILRLNEEKIGFENS</sequence>
<keyword evidence="1" id="KW-0812">Transmembrane</keyword>
<organism evidence="2 3">
    <name type="scientific">Leptospira kmetyi</name>
    <dbReference type="NCBI Taxonomy" id="408139"/>
    <lineage>
        <taxon>Bacteria</taxon>
        <taxon>Pseudomonadati</taxon>
        <taxon>Spirochaetota</taxon>
        <taxon>Spirochaetia</taxon>
        <taxon>Leptospirales</taxon>
        <taxon>Leptospiraceae</taxon>
        <taxon>Leptospira</taxon>
    </lineage>
</organism>
<proteinExistence type="predicted"/>
<dbReference type="AlphaFoldDB" id="A0AAD0XQX5"/>
<dbReference type="EMBL" id="CP033614">
    <property type="protein sequence ID" value="AYV56231.1"/>
    <property type="molecule type" value="Genomic_DNA"/>
</dbReference>
<evidence type="ECO:0000256" key="1">
    <source>
        <dbReference type="SAM" id="Phobius"/>
    </source>
</evidence>
<feature type="transmembrane region" description="Helical" evidence="1">
    <location>
        <begin position="275"/>
        <end position="295"/>
    </location>
</feature>
<dbReference type="Proteomes" id="UP000276407">
    <property type="component" value="Chromosome 1"/>
</dbReference>
<name>A0AAD0XQX5_9LEPT</name>
<keyword evidence="1" id="KW-1133">Transmembrane helix</keyword>
<reference evidence="2 3" key="1">
    <citation type="submission" date="2018-11" db="EMBL/GenBank/DDBJ databases">
        <title>Complete genome sequence of Leptospira kmetyi isolate LS 001/16 from soil sample associated with a leptospirosis patient in Kelantan.</title>
        <authorList>
            <person name="Muhammad Yusoff F."/>
            <person name="Muhammad Yusoff S."/>
            <person name="Ahmad M.N."/>
            <person name="Yusof N.Y."/>
            <person name="Aziah I."/>
        </authorList>
    </citation>
    <scope>NUCLEOTIDE SEQUENCE [LARGE SCALE GENOMIC DNA]</scope>
    <source>
        <strain evidence="2 3">LS 001/16</strain>
    </source>
</reference>
<feature type="transmembrane region" description="Helical" evidence="1">
    <location>
        <begin position="95"/>
        <end position="114"/>
    </location>
</feature>
<gene>
    <name evidence="2" type="ORF">EFP84_12400</name>
</gene>
<feature type="transmembrane region" description="Helical" evidence="1">
    <location>
        <begin position="55"/>
        <end position="83"/>
    </location>
</feature>
<feature type="transmembrane region" description="Helical" evidence="1">
    <location>
        <begin position="301"/>
        <end position="326"/>
    </location>
</feature>
<protein>
    <submittedName>
        <fullName evidence="2">Uncharacterized protein</fullName>
    </submittedName>
</protein>
<accession>A0AAD0XQX5</accession>
<evidence type="ECO:0000313" key="2">
    <source>
        <dbReference type="EMBL" id="AYV56231.1"/>
    </source>
</evidence>
<evidence type="ECO:0000313" key="3">
    <source>
        <dbReference type="Proteomes" id="UP000276407"/>
    </source>
</evidence>